<organism evidence="1 2">
    <name type="scientific">Sphingomonas rhizophila</name>
    <dbReference type="NCBI Taxonomy" id="2071607"/>
    <lineage>
        <taxon>Bacteria</taxon>
        <taxon>Pseudomonadati</taxon>
        <taxon>Pseudomonadota</taxon>
        <taxon>Alphaproteobacteria</taxon>
        <taxon>Sphingomonadales</taxon>
        <taxon>Sphingomonadaceae</taxon>
        <taxon>Sphingomonas</taxon>
    </lineage>
</organism>
<dbReference type="EMBL" id="CP060717">
    <property type="protein sequence ID" value="QNN65261.1"/>
    <property type="molecule type" value="Genomic_DNA"/>
</dbReference>
<dbReference type="AlphaFoldDB" id="A0A7G9SBN6"/>
<name>A0A7G9SBN6_9SPHN</name>
<accession>A0A7G9SBN6</accession>
<dbReference type="RefSeq" id="WP_187542253.1">
    <property type="nucleotide sequence ID" value="NZ_CP060717.1"/>
</dbReference>
<proteinExistence type="predicted"/>
<gene>
    <name evidence="1" type="ORF">H9L12_01010</name>
</gene>
<dbReference type="Proteomes" id="UP000515955">
    <property type="component" value="Chromosome"/>
</dbReference>
<protein>
    <submittedName>
        <fullName evidence="1">Uncharacterized protein</fullName>
    </submittedName>
</protein>
<sequence length="100" mass="11718">MKNVQIIDEAINSRYAIYSVSDDEFAKLFPGERQDIEFVEDVIDRLGEEAAAAILEPMWDRMIPKPEIQGIHGTLFFGLTEKRKFYENKREPVIDWRLVD</sequence>
<reference evidence="1 2" key="1">
    <citation type="submission" date="2020-08" db="EMBL/GenBank/DDBJ databases">
        <title>Genome sequence of Sphingomonas rhizophila KACC 19189T.</title>
        <authorList>
            <person name="Hyun D.-W."/>
            <person name="Bae J.-W."/>
        </authorList>
    </citation>
    <scope>NUCLEOTIDE SEQUENCE [LARGE SCALE GENOMIC DNA]</scope>
    <source>
        <strain evidence="1 2">KACC 19189</strain>
    </source>
</reference>
<evidence type="ECO:0000313" key="2">
    <source>
        <dbReference type="Proteomes" id="UP000515955"/>
    </source>
</evidence>
<keyword evidence="2" id="KW-1185">Reference proteome</keyword>
<evidence type="ECO:0000313" key="1">
    <source>
        <dbReference type="EMBL" id="QNN65261.1"/>
    </source>
</evidence>
<dbReference type="KEGG" id="srhi:H9L12_01010"/>